<reference evidence="3 5" key="2">
    <citation type="submission" date="2019-04" db="EMBL/GenBank/DDBJ databases">
        <title>Draft genome sequence data and analysis of a Fermenting Bacterium, Geotoga petraea strain HO-Geo1, isolated from heavy-oil petroleum reservoir in Russia.</title>
        <authorList>
            <person name="Grouzdev D.S."/>
            <person name="Semenova E.M."/>
            <person name="Sokolova D.S."/>
            <person name="Tourova T.P."/>
            <person name="Poltaraus A.B."/>
            <person name="Nazina T.N."/>
        </authorList>
    </citation>
    <scope>NUCLEOTIDE SEQUENCE [LARGE SCALE GENOMIC DNA]</scope>
    <source>
        <strain evidence="3 5">HO-Geo1</strain>
    </source>
</reference>
<dbReference type="EMBL" id="FMYV01000001">
    <property type="protein sequence ID" value="SDB96109.1"/>
    <property type="molecule type" value="Genomic_DNA"/>
</dbReference>
<dbReference type="OrthoDB" id="86642at2"/>
<feature type="domain" description="CRISPR associated protein Cas6 C-terminal" evidence="1">
    <location>
        <begin position="126"/>
        <end position="221"/>
    </location>
</feature>
<proteinExistence type="predicted"/>
<gene>
    <name evidence="3" type="ORF">E4650_01545</name>
    <name evidence="2" type="ORF">SAMN04488588_0046</name>
</gene>
<dbReference type="STRING" id="28234.SAMN04488588_0046"/>
<evidence type="ECO:0000259" key="1">
    <source>
        <dbReference type="Pfam" id="PF01881"/>
    </source>
</evidence>
<dbReference type="AlphaFoldDB" id="A0A1G6HPB0"/>
<reference evidence="2 4" key="1">
    <citation type="submission" date="2016-10" db="EMBL/GenBank/DDBJ databases">
        <authorList>
            <person name="de Groot N.N."/>
        </authorList>
    </citation>
    <scope>NUCLEOTIDE SEQUENCE [LARGE SCALE GENOMIC DNA]</scope>
    <source>
        <strain evidence="2 4">WG14</strain>
    </source>
</reference>
<dbReference type="EMBL" id="SRME01000001">
    <property type="protein sequence ID" value="TGG88904.1"/>
    <property type="molecule type" value="Genomic_DNA"/>
</dbReference>
<protein>
    <submittedName>
        <fullName evidence="2">CRISPR-associated endoribonuclease Cas6</fullName>
    </submittedName>
</protein>
<evidence type="ECO:0000313" key="2">
    <source>
        <dbReference type="EMBL" id="SDB96109.1"/>
    </source>
</evidence>
<dbReference type="InterPro" id="IPR049435">
    <property type="entry name" value="Cas_Cas6_C"/>
</dbReference>
<dbReference type="Proteomes" id="UP000297288">
    <property type="component" value="Unassembled WGS sequence"/>
</dbReference>
<evidence type="ECO:0000313" key="4">
    <source>
        <dbReference type="Proteomes" id="UP000199322"/>
    </source>
</evidence>
<dbReference type="Proteomes" id="UP000199322">
    <property type="component" value="Unassembled WGS sequence"/>
</dbReference>
<organism evidence="2 4">
    <name type="scientific">Geotoga petraea</name>
    <dbReference type="NCBI Taxonomy" id="28234"/>
    <lineage>
        <taxon>Bacteria</taxon>
        <taxon>Thermotogati</taxon>
        <taxon>Thermotogota</taxon>
        <taxon>Thermotogae</taxon>
        <taxon>Petrotogales</taxon>
        <taxon>Petrotogaceae</taxon>
        <taxon>Geotoga</taxon>
    </lineage>
</organism>
<dbReference type="RefSeq" id="WP_091401695.1">
    <property type="nucleotide sequence ID" value="NZ_FMYV01000001.1"/>
</dbReference>
<evidence type="ECO:0000313" key="5">
    <source>
        <dbReference type="Proteomes" id="UP000297288"/>
    </source>
</evidence>
<keyword evidence="4" id="KW-1185">Reference proteome</keyword>
<dbReference type="Gene3D" id="3.30.70.1900">
    <property type="match status" value="1"/>
</dbReference>
<accession>A0A1G6HPB0</accession>
<dbReference type="Pfam" id="PF01881">
    <property type="entry name" value="Cas_Cas6_C"/>
    <property type="match status" value="1"/>
</dbReference>
<name>A0A1G6HPB0_9BACT</name>
<evidence type="ECO:0000313" key="3">
    <source>
        <dbReference type="EMBL" id="TGG88904.1"/>
    </source>
</evidence>
<sequence>MKYYELLTTVFSKKDIDYQEINWRIGELINQSMYFSEELKKFHKENKIKYYVFSGLSPIEKDKVYKRGRVYFFRLKSLNKSFIEEIKNNYNKINNDFFHIVSSEINVYQQQFITSLYTLNASISTLDGNKGYWKKEDGLELIKERIKNNLLKKYENYFEEELDLKDEFIEYIEVINKKPIVYKYKDFKVLGNKFNIKVGTSVESQKLAKLANAVGILEKNSSLGGGYVIGK</sequence>